<sequence>MPCASSSHLWSSFQGAGTTAPNAAGPPNEMAEAASQWARHAAFTASRAAQAAQYASQQAQMATNSAQNAVAQVSYLMNNPDLRSAAAAGFGGDLADGLCGATQILTVRQLLPDFDAKHKRTWHTFL</sequence>
<protein>
    <submittedName>
        <fullName evidence="1">Uncharacterized protein</fullName>
    </submittedName>
</protein>
<reference evidence="1 2" key="1">
    <citation type="submission" date="2024-02" db="EMBL/GenBank/DDBJ databases">
        <authorList>
            <person name="Chen Y."/>
            <person name="Shah S."/>
            <person name="Dougan E. K."/>
            <person name="Thang M."/>
            <person name="Chan C."/>
        </authorList>
    </citation>
    <scope>NUCLEOTIDE SEQUENCE [LARGE SCALE GENOMIC DNA]</scope>
</reference>
<organism evidence="1 2">
    <name type="scientific">Durusdinium trenchii</name>
    <dbReference type="NCBI Taxonomy" id="1381693"/>
    <lineage>
        <taxon>Eukaryota</taxon>
        <taxon>Sar</taxon>
        <taxon>Alveolata</taxon>
        <taxon>Dinophyceae</taxon>
        <taxon>Suessiales</taxon>
        <taxon>Symbiodiniaceae</taxon>
        <taxon>Durusdinium</taxon>
    </lineage>
</organism>
<evidence type="ECO:0000313" key="1">
    <source>
        <dbReference type="EMBL" id="CAK9058054.1"/>
    </source>
</evidence>
<name>A0ABP0N593_9DINO</name>
<dbReference type="Proteomes" id="UP001642464">
    <property type="component" value="Unassembled WGS sequence"/>
</dbReference>
<keyword evidence="2" id="KW-1185">Reference proteome</keyword>
<comment type="caution">
    <text evidence="1">The sequence shown here is derived from an EMBL/GenBank/DDBJ whole genome shotgun (WGS) entry which is preliminary data.</text>
</comment>
<accession>A0ABP0N593</accession>
<dbReference type="EMBL" id="CAXAMM010026025">
    <property type="protein sequence ID" value="CAK9058054.1"/>
    <property type="molecule type" value="Genomic_DNA"/>
</dbReference>
<proteinExistence type="predicted"/>
<evidence type="ECO:0000313" key="2">
    <source>
        <dbReference type="Proteomes" id="UP001642464"/>
    </source>
</evidence>
<gene>
    <name evidence="1" type="ORF">SCF082_LOCUS31028</name>
</gene>